<dbReference type="PROSITE" id="PS51186">
    <property type="entry name" value="GNAT"/>
    <property type="match status" value="1"/>
</dbReference>
<comment type="caution">
    <text evidence="2">The sequence shown here is derived from an EMBL/GenBank/DDBJ whole genome shotgun (WGS) entry which is preliminary data.</text>
</comment>
<evidence type="ECO:0000313" key="2">
    <source>
        <dbReference type="EMBL" id="GAA2126894.1"/>
    </source>
</evidence>
<feature type="domain" description="N-acetyltransferase" evidence="1">
    <location>
        <begin position="20"/>
        <end position="165"/>
    </location>
</feature>
<sequence length="165" mass="17871">MYVPSTACEALRMDHVPAPYEISTDPARLDRALVHRWLATDAYWALGRSRAQQDTAIDNSLNFGVYAPDPGTPGGAAPDPGGRQVAYARVVTDRVTFAWLCDVYVARDARGAGVGRGLVAAVRDHLAPYRLGRILLATGDAHGLYAKYGFEPLADPTRWMALGTE</sequence>
<reference evidence="3" key="1">
    <citation type="journal article" date="2019" name="Int. J. Syst. Evol. Microbiol.">
        <title>The Global Catalogue of Microorganisms (GCM) 10K type strain sequencing project: providing services to taxonomists for standard genome sequencing and annotation.</title>
        <authorList>
            <consortium name="The Broad Institute Genomics Platform"/>
            <consortium name="The Broad Institute Genome Sequencing Center for Infectious Disease"/>
            <person name="Wu L."/>
            <person name="Ma J."/>
        </authorList>
    </citation>
    <scope>NUCLEOTIDE SEQUENCE [LARGE SCALE GENOMIC DNA]</scope>
    <source>
        <strain evidence="3">JCM 15481</strain>
    </source>
</reference>
<dbReference type="Gene3D" id="3.40.630.30">
    <property type="match status" value="1"/>
</dbReference>
<dbReference type="PANTHER" id="PTHR43233:SF1">
    <property type="entry name" value="FAMILY N-ACETYLTRANSFERASE, PUTATIVE (AFU_ORTHOLOGUE AFUA_6G03350)-RELATED"/>
    <property type="match status" value="1"/>
</dbReference>
<evidence type="ECO:0000259" key="1">
    <source>
        <dbReference type="PROSITE" id="PS51186"/>
    </source>
</evidence>
<gene>
    <name evidence="2" type="ORF">GCM10009802_33120</name>
</gene>
<evidence type="ECO:0000313" key="3">
    <source>
        <dbReference type="Proteomes" id="UP001500443"/>
    </source>
</evidence>
<dbReference type="SUPFAM" id="SSF55729">
    <property type="entry name" value="Acyl-CoA N-acyltransferases (Nat)"/>
    <property type="match status" value="1"/>
</dbReference>
<name>A0ABP5K7C9_9ACTN</name>
<proteinExistence type="predicted"/>
<organism evidence="2 3">
    <name type="scientific">Streptomyces synnematoformans</name>
    <dbReference type="NCBI Taxonomy" id="415721"/>
    <lineage>
        <taxon>Bacteria</taxon>
        <taxon>Bacillati</taxon>
        <taxon>Actinomycetota</taxon>
        <taxon>Actinomycetes</taxon>
        <taxon>Kitasatosporales</taxon>
        <taxon>Streptomycetaceae</taxon>
        <taxon>Streptomyces</taxon>
    </lineage>
</organism>
<accession>A0ABP5K7C9</accession>
<dbReference type="InterPro" id="IPR000182">
    <property type="entry name" value="GNAT_dom"/>
</dbReference>
<dbReference type="Proteomes" id="UP001500443">
    <property type="component" value="Unassembled WGS sequence"/>
</dbReference>
<keyword evidence="3" id="KW-1185">Reference proteome</keyword>
<dbReference type="InterPro" id="IPR016181">
    <property type="entry name" value="Acyl_CoA_acyltransferase"/>
</dbReference>
<dbReference type="CDD" id="cd04301">
    <property type="entry name" value="NAT_SF"/>
    <property type="match status" value="1"/>
</dbReference>
<dbReference type="Pfam" id="PF13508">
    <property type="entry name" value="Acetyltransf_7"/>
    <property type="match status" value="1"/>
</dbReference>
<dbReference type="InterPro" id="IPR053144">
    <property type="entry name" value="Acetyltransferase_Butenolide"/>
</dbReference>
<dbReference type="PANTHER" id="PTHR43233">
    <property type="entry name" value="FAMILY N-ACETYLTRANSFERASE, PUTATIVE (AFU_ORTHOLOGUE AFUA_6G03350)-RELATED"/>
    <property type="match status" value="1"/>
</dbReference>
<protein>
    <submittedName>
        <fullName evidence="2">GNAT family N-acetyltransferase</fullName>
    </submittedName>
</protein>
<dbReference type="EMBL" id="BAAAPF010000100">
    <property type="protein sequence ID" value="GAA2126894.1"/>
    <property type="molecule type" value="Genomic_DNA"/>
</dbReference>